<keyword evidence="2" id="KW-0238">DNA-binding</keyword>
<dbReference type="PANTHER" id="PTHR33175">
    <property type="entry name" value="DNA-BINDING PROTEIN HU"/>
    <property type="match status" value="1"/>
</dbReference>
<reference evidence="4 5" key="1">
    <citation type="submission" date="2019-02" db="EMBL/GenBank/DDBJ databases">
        <authorList>
            <person name="Feng G."/>
        </authorList>
    </citation>
    <scope>NUCLEOTIDE SEQUENCE [LARGE SCALE GENOMIC DNA]</scope>
    <source>
        <strain evidence="4 5">DSM 26779</strain>
    </source>
</reference>
<protein>
    <submittedName>
        <fullName evidence="4">Integration host factor subunit beta</fullName>
    </submittedName>
</protein>
<evidence type="ECO:0000313" key="5">
    <source>
        <dbReference type="Proteomes" id="UP000292734"/>
    </source>
</evidence>
<dbReference type="Gene3D" id="4.10.520.10">
    <property type="entry name" value="IHF-like DNA-binding proteins"/>
    <property type="match status" value="1"/>
</dbReference>
<dbReference type="GO" id="GO:0003677">
    <property type="term" value="F:DNA binding"/>
    <property type="evidence" value="ECO:0007669"/>
    <property type="project" value="UniProtKB-KW"/>
</dbReference>
<name>A0A4V1W900_9SPHN</name>
<dbReference type="PRINTS" id="PR01727">
    <property type="entry name" value="DNABINDINGHU"/>
</dbReference>
<evidence type="ECO:0000256" key="1">
    <source>
        <dbReference type="ARBA" id="ARBA00010529"/>
    </source>
</evidence>
<dbReference type="SUPFAM" id="SSF47729">
    <property type="entry name" value="IHF-like DNA-binding proteins"/>
    <property type="match status" value="1"/>
</dbReference>
<dbReference type="CDD" id="cd13836">
    <property type="entry name" value="IHF_B"/>
    <property type="match status" value="1"/>
</dbReference>
<comment type="caution">
    <text evidence="4">The sequence shown here is derived from an EMBL/GenBank/DDBJ whole genome shotgun (WGS) entry which is preliminary data.</text>
</comment>
<gene>
    <name evidence="4" type="ORF">EWH08_18530</name>
</gene>
<dbReference type="Pfam" id="PF00216">
    <property type="entry name" value="Bac_DNA_binding"/>
    <property type="match status" value="1"/>
</dbReference>
<proteinExistence type="inferred from homology"/>
<dbReference type="EMBL" id="SEOM01000011">
    <property type="protein sequence ID" value="RYL97836.1"/>
    <property type="molecule type" value="Genomic_DNA"/>
</dbReference>
<dbReference type="SMART" id="SM00411">
    <property type="entry name" value="BHL"/>
    <property type="match status" value="1"/>
</dbReference>
<dbReference type="InterPro" id="IPR000119">
    <property type="entry name" value="Hist_DNA-bd"/>
</dbReference>
<evidence type="ECO:0000256" key="3">
    <source>
        <dbReference type="RuleBase" id="RU003939"/>
    </source>
</evidence>
<accession>A0A4V1W900</accession>
<dbReference type="GO" id="GO:0030527">
    <property type="term" value="F:structural constituent of chromatin"/>
    <property type="evidence" value="ECO:0007669"/>
    <property type="project" value="InterPro"/>
</dbReference>
<comment type="similarity">
    <text evidence="1 3">Belongs to the bacterial histone-like protein family.</text>
</comment>
<sequence>MTYLGCSDKPVKQASAMVRSELVALLAKENPELSAQEIEKIVDLFFEAVVDQLAAGGRVELRGFGAFSTRLHEARTGRNPRSGAAVPVPAKRSVHFKPGKAMRERLIAAAAGMIKAAPSPAAASSTASAEARAA</sequence>
<evidence type="ECO:0000313" key="4">
    <source>
        <dbReference type="EMBL" id="RYL97836.1"/>
    </source>
</evidence>
<dbReference type="GO" id="GO:0005829">
    <property type="term" value="C:cytosol"/>
    <property type="evidence" value="ECO:0007669"/>
    <property type="project" value="TreeGrafter"/>
</dbReference>
<organism evidence="4 5">
    <name type="scientific">Sphingobium indicum</name>
    <dbReference type="NCBI Taxonomy" id="332055"/>
    <lineage>
        <taxon>Bacteria</taxon>
        <taxon>Pseudomonadati</taxon>
        <taxon>Pseudomonadota</taxon>
        <taxon>Alphaproteobacteria</taxon>
        <taxon>Sphingomonadales</taxon>
        <taxon>Sphingomonadaceae</taxon>
        <taxon>Sphingobium</taxon>
    </lineage>
</organism>
<evidence type="ECO:0000256" key="2">
    <source>
        <dbReference type="ARBA" id="ARBA00023125"/>
    </source>
</evidence>
<dbReference type="InterPro" id="IPR010992">
    <property type="entry name" value="IHF-like_DNA-bd_dom_sf"/>
</dbReference>
<dbReference type="AlphaFoldDB" id="A0A4V1W900"/>
<dbReference type="Proteomes" id="UP000292734">
    <property type="component" value="Unassembled WGS sequence"/>
</dbReference>
<dbReference type="PANTHER" id="PTHR33175:SF5">
    <property type="entry name" value="INTEGRATION HOST FACTOR SUBUNIT BETA"/>
    <property type="match status" value="1"/>
</dbReference>